<reference evidence="2 3" key="1">
    <citation type="journal article" date="2024" name="Chem. Sci.">
        <title>Discovery of megapolipeptins by genome mining of a Burkholderiales bacteria collection.</title>
        <authorList>
            <person name="Paulo B.S."/>
            <person name="Recchia M.J.J."/>
            <person name="Lee S."/>
            <person name="Fergusson C.H."/>
            <person name="Romanowski S.B."/>
            <person name="Hernandez A."/>
            <person name="Krull N."/>
            <person name="Liu D.Y."/>
            <person name="Cavanagh H."/>
            <person name="Bos A."/>
            <person name="Gray C.A."/>
            <person name="Murphy B.T."/>
            <person name="Linington R.G."/>
            <person name="Eustaquio A.S."/>
        </authorList>
    </citation>
    <scope>NUCLEOTIDE SEQUENCE [LARGE SCALE GENOMIC DNA]</scope>
    <source>
        <strain evidence="2 3">RL17-374-BIF-D</strain>
    </source>
</reference>
<dbReference type="Proteomes" id="UP001629462">
    <property type="component" value="Unassembled WGS sequence"/>
</dbReference>
<keyword evidence="1" id="KW-0812">Transmembrane</keyword>
<evidence type="ECO:0000313" key="2">
    <source>
        <dbReference type="EMBL" id="MFM0520686.1"/>
    </source>
</evidence>
<dbReference type="EMBL" id="JAQQDB010000026">
    <property type="protein sequence ID" value="MFM0520686.1"/>
    <property type="molecule type" value="Genomic_DNA"/>
</dbReference>
<feature type="transmembrane region" description="Helical" evidence="1">
    <location>
        <begin position="62"/>
        <end position="83"/>
    </location>
</feature>
<proteinExistence type="predicted"/>
<evidence type="ECO:0000256" key="1">
    <source>
        <dbReference type="SAM" id="Phobius"/>
    </source>
</evidence>
<dbReference type="RefSeq" id="WP_408162650.1">
    <property type="nucleotide sequence ID" value="NZ_JAQQDB010000026.1"/>
</dbReference>
<accession>A0ABW9CQ32</accession>
<name>A0ABW9CQ32_9BURK</name>
<keyword evidence="1" id="KW-0472">Membrane</keyword>
<comment type="caution">
    <text evidence="2">The sequence shown here is derived from an EMBL/GenBank/DDBJ whole genome shotgun (WGS) entry which is preliminary data.</text>
</comment>
<gene>
    <name evidence="2" type="ORF">PQR08_24970</name>
</gene>
<keyword evidence="1" id="KW-1133">Transmembrane helix</keyword>
<keyword evidence="3" id="KW-1185">Reference proteome</keyword>
<sequence>MMSLTVTIIAKLSGVEPRTAQRARDTAAAFDGDMNAAVPDEFTYGAGARCYALATIAEFRPALFWGGLMALVAVPALMLVKVLHG</sequence>
<protein>
    <submittedName>
        <fullName evidence="2">Uncharacterized protein</fullName>
    </submittedName>
</protein>
<organism evidence="2 3">
    <name type="scientific">Caballeronia jiangsuensis</name>
    <dbReference type="NCBI Taxonomy" id="1458357"/>
    <lineage>
        <taxon>Bacteria</taxon>
        <taxon>Pseudomonadati</taxon>
        <taxon>Pseudomonadota</taxon>
        <taxon>Betaproteobacteria</taxon>
        <taxon>Burkholderiales</taxon>
        <taxon>Burkholderiaceae</taxon>
        <taxon>Caballeronia</taxon>
    </lineage>
</organism>
<evidence type="ECO:0000313" key="3">
    <source>
        <dbReference type="Proteomes" id="UP001629462"/>
    </source>
</evidence>